<accession>A0A1G9BVB1</accession>
<sequence>MANSVTKEEMKEYLYVDGNHQDTVIEALIAGAESELLTSGVRKFKNGDEQFPLYKLAIQILVARHFEDRASTEKTNVNLDYIVSKLAIASGGAPNEGLQQVKE</sequence>
<proteinExistence type="predicted"/>
<reference evidence="2" key="1">
    <citation type="submission" date="2016-10" db="EMBL/GenBank/DDBJ databases">
        <authorList>
            <person name="Varghese N."/>
            <person name="Submissions S."/>
        </authorList>
    </citation>
    <scope>NUCLEOTIDE SEQUENCE [LARGE SCALE GENOMIC DNA]</scope>
    <source>
        <strain evidence="2">CGMCC 1.8911</strain>
    </source>
</reference>
<dbReference type="RefSeq" id="WP_092598514.1">
    <property type="nucleotide sequence ID" value="NZ_FNFI01000008.1"/>
</dbReference>
<dbReference type="InterPro" id="IPR006450">
    <property type="entry name" value="Phage_HK97_gp6-like"/>
</dbReference>
<dbReference type="Proteomes" id="UP000242700">
    <property type="component" value="Unassembled WGS sequence"/>
</dbReference>
<gene>
    <name evidence="1" type="ORF">SAMN05216187_108122</name>
</gene>
<dbReference type="EMBL" id="FNFI01000008">
    <property type="protein sequence ID" value="SDK43376.1"/>
    <property type="molecule type" value="Genomic_DNA"/>
</dbReference>
<dbReference type="CDD" id="cd08054">
    <property type="entry name" value="gp6"/>
    <property type="match status" value="1"/>
</dbReference>
<dbReference type="Pfam" id="PF05135">
    <property type="entry name" value="Phage_connect_1"/>
    <property type="match status" value="1"/>
</dbReference>
<evidence type="ECO:0000313" key="1">
    <source>
        <dbReference type="EMBL" id="SDK43376.1"/>
    </source>
</evidence>
<dbReference type="Gene3D" id="1.10.3230.30">
    <property type="entry name" value="Phage gp6-like head-tail connector protein"/>
    <property type="match status" value="1"/>
</dbReference>
<dbReference type="AlphaFoldDB" id="A0A1G9BVB1"/>
<dbReference type="NCBIfam" id="TIGR01560">
    <property type="entry name" value="put_DNA_pack"/>
    <property type="match status" value="1"/>
</dbReference>
<organism evidence="1 2">
    <name type="scientific">Jeotgalicoccus aerolatus</name>
    <dbReference type="NCBI Taxonomy" id="709510"/>
    <lineage>
        <taxon>Bacteria</taxon>
        <taxon>Bacillati</taxon>
        <taxon>Bacillota</taxon>
        <taxon>Bacilli</taxon>
        <taxon>Bacillales</taxon>
        <taxon>Staphylococcaceae</taxon>
        <taxon>Jeotgalicoccus</taxon>
    </lineage>
</organism>
<dbReference type="STRING" id="586411.SAMN05216187_108122"/>
<protein>
    <submittedName>
        <fullName evidence="1">Uncharacterized phage protein (Possible DNA packaging)</fullName>
    </submittedName>
</protein>
<evidence type="ECO:0000313" key="2">
    <source>
        <dbReference type="Proteomes" id="UP000242700"/>
    </source>
</evidence>
<dbReference type="InterPro" id="IPR021146">
    <property type="entry name" value="Phage_gp6-like_head-tail"/>
</dbReference>
<name>A0A1G9BVB1_9STAP</name>
<dbReference type="OrthoDB" id="5654at2"/>